<feature type="transmembrane region" description="Helical" evidence="7">
    <location>
        <begin position="171"/>
        <end position="189"/>
    </location>
</feature>
<evidence type="ECO:0000256" key="3">
    <source>
        <dbReference type="ARBA" id="ARBA00022692"/>
    </source>
</evidence>
<feature type="transmembrane region" description="Helical" evidence="7">
    <location>
        <begin position="195"/>
        <end position="214"/>
    </location>
</feature>
<reference evidence="8 9" key="1">
    <citation type="submission" date="2019-10" db="EMBL/GenBank/DDBJ databases">
        <title>Prolixibacter strains distinguished by the presence of nitrate reductase genes were adept at nitrate-dependent anaerobic corrosion of metallic iron and carbon steel.</title>
        <authorList>
            <person name="Iino T."/>
            <person name="Shono N."/>
            <person name="Ito K."/>
            <person name="Nakamura R."/>
            <person name="Sueoka K."/>
            <person name="Harayama S."/>
            <person name="Ohkuma M."/>
        </authorList>
    </citation>
    <scope>NUCLEOTIDE SEQUENCE [LARGE SCALE GENOMIC DNA]</scope>
    <source>
        <strain evidence="8 9">JCM 13498</strain>
    </source>
</reference>
<feature type="transmembrane region" description="Helical" evidence="7">
    <location>
        <begin position="95"/>
        <end position="116"/>
    </location>
</feature>
<sequence>MDSLISIFHFGFFQNAFWAALMASITCGLVGTYIVSRRIVFISGGITHASFGGIGLGYFLGINPILGALIFGVLSALGIEFFTRKADVREDSAIAMLWAFGMAIGIIFVYLTPGYAPNLMSYLFGNILTVSHANLLFMGLIALVVIGFFIAFFRMILFVSFDEEFALTNNAPVRLFNLVLISLVALTIVMNIRVVGIILVMSLLTIPQAIANIFTRNFGSMMILSVIFAFIGSMAGLLFSYSFNIPSGAAIIFALVILFGILKLISVGLKRVGKKFALPRV</sequence>
<dbReference type="PANTHER" id="PTHR30477:SF18">
    <property type="entry name" value="METAL TRANSPORT SYSTEM MEMBRANE PROTEIN CT_417-RELATED"/>
    <property type="match status" value="1"/>
</dbReference>
<keyword evidence="6" id="KW-0813">Transport</keyword>
<feature type="transmembrane region" description="Helical" evidence="7">
    <location>
        <begin position="221"/>
        <end position="243"/>
    </location>
</feature>
<feature type="transmembrane region" description="Helical" evidence="7">
    <location>
        <begin position="65"/>
        <end position="83"/>
    </location>
</feature>
<accession>A0A5M4AYI0</accession>
<dbReference type="InterPro" id="IPR001626">
    <property type="entry name" value="ABC_TroCD"/>
</dbReference>
<evidence type="ECO:0000256" key="4">
    <source>
        <dbReference type="ARBA" id="ARBA00022989"/>
    </source>
</evidence>
<dbReference type="RefSeq" id="WP_211253548.1">
    <property type="nucleotide sequence ID" value="NZ_BLAX01000001.1"/>
</dbReference>
<dbReference type="GO" id="GO:0043190">
    <property type="term" value="C:ATP-binding cassette (ABC) transporter complex"/>
    <property type="evidence" value="ECO:0007669"/>
    <property type="project" value="InterPro"/>
</dbReference>
<keyword evidence="9" id="KW-1185">Reference proteome</keyword>
<dbReference type="AlphaFoldDB" id="A0A5M4AYI0"/>
<evidence type="ECO:0000256" key="6">
    <source>
        <dbReference type="RuleBase" id="RU003943"/>
    </source>
</evidence>
<gene>
    <name evidence="8" type="ORF">PbJCM13498_18180</name>
</gene>
<protein>
    <submittedName>
        <fullName evidence="8">Membrane protein</fullName>
    </submittedName>
</protein>
<feature type="transmembrane region" description="Helical" evidence="7">
    <location>
        <begin position="136"/>
        <end position="159"/>
    </location>
</feature>
<proteinExistence type="inferred from homology"/>
<feature type="transmembrane region" description="Helical" evidence="7">
    <location>
        <begin position="12"/>
        <end position="32"/>
    </location>
</feature>
<dbReference type="GO" id="GO:0010043">
    <property type="term" value="P:response to zinc ion"/>
    <property type="evidence" value="ECO:0007669"/>
    <property type="project" value="TreeGrafter"/>
</dbReference>
<feature type="transmembrane region" description="Helical" evidence="7">
    <location>
        <begin position="39"/>
        <end position="59"/>
    </location>
</feature>
<organism evidence="8 9">
    <name type="scientific">Prolixibacter bellariivorans</name>
    <dbReference type="NCBI Taxonomy" id="314319"/>
    <lineage>
        <taxon>Bacteria</taxon>
        <taxon>Pseudomonadati</taxon>
        <taxon>Bacteroidota</taxon>
        <taxon>Bacteroidia</taxon>
        <taxon>Marinilabiliales</taxon>
        <taxon>Prolixibacteraceae</taxon>
        <taxon>Prolixibacter</taxon>
    </lineage>
</organism>
<evidence type="ECO:0000313" key="9">
    <source>
        <dbReference type="Proteomes" id="UP000391834"/>
    </source>
</evidence>
<comment type="subcellular location">
    <subcellularLocation>
        <location evidence="6">Cell membrane</location>
        <topology evidence="6">Multi-pass membrane protein</topology>
    </subcellularLocation>
    <subcellularLocation>
        <location evidence="1">Membrane</location>
        <topology evidence="1">Multi-pass membrane protein</topology>
    </subcellularLocation>
</comment>
<dbReference type="Gene3D" id="1.10.3470.10">
    <property type="entry name" value="ABC transporter involved in vitamin B12 uptake, BtuC"/>
    <property type="match status" value="1"/>
</dbReference>
<dbReference type="InterPro" id="IPR037294">
    <property type="entry name" value="ABC_BtuC-like"/>
</dbReference>
<keyword evidence="5 7" id="KW-0472">Membrane</keyword>
<comment type="similarity">
    <text evidence="2 6">Belongs to the ABC-3 integral membrane protein family.</text>
</comment>
<evidence type="ECO:0000256" key="7">
    <source>
        <dbReference type="SAM" id="Phobius"/>
    </source>
</evidence>
<dbReference type="EMBL" id="BLAX01000001">
    <property type="protein sequence ID" value="GET32955.1"/>
    <property type="molecule type" value="Genomic_DNA"/>
</dbReference>
<evidence type="ECO:0000256" key="5">
    <source>
        <dbReference type="ARBA" id="ARBA00023136"/>
    </source>
</evidence>
<dbReference type="PANTHER" id="PTHR30477">
    <property type="entry name" value="ABC-TRANSPORTER METAL-BINDING PROTEIN"/>
    <property type="match status" value="1"/>
</dbReference>
<name>A0A5M4AYI0_9BACT</name>
<feature type="transmembrane region" description="Helical" evidence="7">
    <location>
        <begin position="249"/>
        <end position="269"/>
    </location>
</feature>
<dbReference type="CDD" id="cd06550">
    <property type="entry name" value="TM_ABC_iron-siderophores_like"/>
    <property type="match status" value="1"/>
</dbReference>
<dbReference type="SUPFAM" id="SSF81345">
    <property type="entry name" value="ABC transporter involved in vitamin B12 uptake, BtuC"/>
    <property type="match status" value="1"/>
</dbReference>
<dbReference type="GO" id="GO:0055085">
    <property type="term" value="P:transmembrane transport"/>
    <property type="evidence" value="ECO:0007669"/>
    <property type="project" value="InterPro"/>
</dbReference>
<keyword evidence="3 6" id="KW-0812">Transmembrane</keyword>
<keyword evidence="4 7" id="KW-1133">Transmembrane helix</keyword>
<dbReference type="Proteomes" id="UP000391834">
    <property type="component" value="Unassembled WGS sequence"/>
</dbReference>
<evidence type="ECO:0000313" key="8">
    <source>
        <dbReference type="EMBL" id="GET32955.1"/>
    </source>
</evidence>
<comment type="caution">
    <text evidence="8">The sequence shown here is derived from an EMBL/GenBank/DDBJ whole genome shotgun (WGS) entry which is preliminary data.</text>
</comment>
<evidence type="ECO:0000256" key="2">
    <source>
        <dbReference type="ARBA" id="ARBA00008034"/>
    </source>
</evidence>
<evidence type="ECO:0000256" key="1">
    <source>
        <dbReference type="ARBA" id="ARBA00004141"/>
    </source>
</evidence>
<dbReference type="Pfam" id="PF00950">
    <property type="entry name" value="ABC-3"/>
    <property type="match status" value="1"/>
</dbReference>